<evidence type="ECO:0000256" key="3">
    <source>
        <dbReference type="ARBA" id="ARBA00012438"/>
    </source>
</evidence>
<dbReference type="PROSITE" id="PS50109">
    <property type="entry name" value="HIS_KIN"/>
    <property type="match status" value="1"/>
</dbReference>
<evidence type="ECO:0000256" key="10">
    <source>
        <dbReference type="ARBA" id="ARBA00023136"/>
    </source>
</evidence>
<keyword evidence="4" id="KW-0597">Phosphoprotein</keyword>
<evidence type="ECO:0000256" key="11">
    <source>
        <dbReference type="SAM" id="Phobius"/>
    </source>
</evidence>
<keyword evidence="8 11" id="KW-1133">Transmembrane helix</keyword>
<evidence type="ECO:0000256" key="9">
    <source>
        <dbReference type="ARBA" id="ARBA00023012"/>
    </source>
</evidence>
<proteinExistence type="predicted"/>
<reference evidence="16" key="2">
    <citation type="submission" date="2016-10" db="EMBL/GenBank/DDBJ databases">
        <authorList>
            <person name="de Groot N.N."/>
        </authorList>
    </citation>
    <scope>NUCLEOTIDE SEQUENCE [LARGE SCALE GENOMIC DNA]</scope>
    <source>
        <strain evidence="16">DSM 15758</strain>
    </source>
</reference>
<reference evidence="15" key="1">
    <citation type="submission" date="2016-10" db="EMBL/GenBank/DDBJ databases">
        <authorList>
            <person name="Varghese N."/>
            <person name="Submissions S."/>
        </authorList>
    </citation>
    <scope>NUCLEOTIDE SEQUENCE</scope>
    <source>
        <strain evidence="15">DSM 15758</strain>
    </source>
</reference>
<keyword evidence="10 11" id="KW-0472">Membrane</keyword>
<keyword evidence="6 11" id="KW-0812">Transmembrane</keyword>
<evidence type="ECO:0000259" key="13">
    <source>
        <dbReference type="PROSITE" id="PS50885"/>
    </source>
</evidence>
<protein>
    <recommendedName>
        <fullName evidence="3">histidine kinase</fullName>
        <ecNumber evidence="3">2.7.13.3</ecNumber>
    </recommendedName>
</protein>
<dbReference type="GO" id="GO:0016020">
    <property type="term" value="C:membrane"/>
    <property type="evidence" value="ECO:0007669"/>
    <property type="project" value="UniProtKB-SubCell"/>
</dbReference>
<dbReference type="Pfam" id="PF02518">
    <property type="entry name" value="HATPase_c"/>
    <property type="match status" value="1"/>
</dbReference>
<dbReference type="EC" id="2.7.13.3" evidence="3"/>
<feature type="domain" description="Histidine kinase" evidence="12">
    <location>
        <begin position="244"/>
        <end position="457"/>
    </location>
</feature>
<dbReference type="AlphaFoldDB" id="A0A1G5MLN7"/>
<dbReference type="Proteomes" id="UP000189310">
    <property type="component" value="Unassembled WGS sequence"/>
</dbReference>
<dbReference type="SUPFAM" id="SSF55874">
    <property type="entry name" value="ATPase domain of HSP90 chaperone/DNA topoisomerase II/histidine kinase"/>
    <property type="match status" value="1"/>
</dbReference>
<dbReference type="Pfam" id="PF00512">
    <property type="entry name" value="HisKA"/>
    <property type="match status" value="1"/>
</dbReference>
<gene>
    <name evidence="14" type="ORF">BVL52_04000</name>
    <name evidence="15" type="ORF">SAMN05216279_102314</name>
</gene>
<keyword evidence="17" id="KW-1185">Reference proteome</keyword>
<dbReference type="Gene3D" id="1.10.287.130">
    <property type="match status" value="1"/>
</dbReference>
<dbReference type="InterPro" id="IPR036890">
    <property type="entry name" value="HATPase_C_sf"/>
</dbReference>
<dbReference type="OrthoDB" id="9809766at2"/>
<dbReference type="eggNOG" id="COG2205">
    <property type="taxonomic scope" value="Bacteria"/>
</dbReference>
<dbReference type="CDD" id="cd00075">
    <property type="entry name" value="HATPase"/>
    <property type="match status" value="1"/>
</dbReference>
<feature type="transmembrane region" description="Helical" evidence="11">
    <location>
        <begin position="160"/>
        <end position="183"/>
    </location>
</feature>
<dbReference type="EMBL" id="FMWB01000002">
    <property type="protein sequence ID" value="SCZ26125.1"/>
    <property type="molecule type" value="Genomic_DNA"/>
</dbReference>
<comment type="catalytic activity">
    <reaction evidence="1">
        <text>ATP + protein L-histidine = ADP + protein N-phospho-L-histidine.</text>
        <dbReference type="EC" id="2.7.13.3"/>
    </reaction>
</comment>
<evidence type="ECO:0000256" key="7">
    <source>
        <dbReference type="ARBA" id="ARBA00022777"/>
    </source>
</evidence>
<evidence type="ECO:0000256" key="2">
    <source>
        <dbReference type="ARBA" id="ARBA00004370"/>
    </source>
</evidence>
<reference evidence="14 17" key="3">
    <citation type="submission" date="2017-01" db="EMBL/GenBank/DDBJ databases">
        <title>Pseudomonas psychrotolerans genome sequencing and assembly.</title>
        <authorList>
            <person name="Vyas B."/>
            <person name="Mayilraj S."/>
        </authorList>
    </citation>
    <scope>NUCLEOTIDE SEQUENCE [LARGE SCALE GENOMIC DNA]</scope>
    <source>
        <strain evidence="14 17">SDS18</strain>
    </source>
</reference>
<dbReference type="PANTHER" id="PTHR45436:SF5">
    <property type="entry name" value="SENSOR HISTIDINE KINASE TRCS"/>
    <property type="match status" value="1"/>
</dbReference>
<dbReference type="Gene3D" id="3.30.565.10">
    <property type="entry name" value="Histidine kinase-like ATPase, C-terminal domain"/>
    <property type="match status" value="1"/>
</dbReference>
<evidence type="ECO:0000256" key="6">
    <source>
        <dbReference type="ARBA" id="ARBA00022692"/>
    </source>
</evidence>
<dbReference type="PANTHER" id="PTHR45436">
    <property type="entry name" value="SENSOR HISTIDINE KINASE YKOH"/>
    <property type="match status" value="1"/>
</dbReference>
<organism evidence="15 16">
    <name type="scientific">Pseudomonas oryzihabitans</name>
    <dbReference type="NCBI Taxonomy" id="47885"/>
    <lineage>
        <taxon>Bacteria</taxon>
        <taxon>Pseudomonadati</taxon>
        <taxon>Pseudomonadota</taxon>
        <taxon>Gammaproteobacteria</taxon>
        <taxon>Pseudomonadales</taxon>
        <taxon>Pseudomonadaceae</taxon>
        <taxon>Pseudomonas</taxon>
    </lineage>
</organism>
<evidence type="ECO:0000313" key="17">
    <source>
        <dbReference type="Proteomes" id="UP000189310"/>
    </source>
</evidence>
<evidence type="ECO:0000313" key="16">
    <source>
        <dbReference type="Proteomes" id="UP000183046"/>
    </source>
</evidence>
<dbReference type="InterPro" id="IPR004358">
    <property type="entry name" value="Sig_transdc_His_kin-like_C"/>
</dbReference>
<dbReference type="PROSITE" id="PS50885">
    <property type="entry name" value="HAMP"/>
    <property type="match status" value="1"/>
</dbReference>
<dbReference type="PRINTS" id="PR00344">
    <property type="entry name" value="BCTRLSENSOR"/>
</dbReference>
<keyword evidence="5" id="KW-0808">Transferase</keyword>
<evidence type="ECO:0000313" key="15">
    <source>
        <dbReference type="EMBL" id="SCZ26125.1"/>
    </source>
</evidence>
<dbReference type="CDD" id="cd00082">
    <property type="entry name" value="HisKA"/>
    <property type="match status" value="1"/>
</dbReference>
<evidence type="ECO:0000256" key="1">
    <source>
        <dbReference type="ARBA" id="ARBA00000085"/>
    </source>
</evidence>
<feature type="transmembrane region" description="Helical" evidence="11">
    <location>
        <begin position="12"/>
        <end position="35"/>
    </location>
</feature>
<evidence type="ECO:0000256" key="5">
    <source>
        <dbReference type="ARBA" id="ARBA00022679"/>
    </source>
</evidence>
<dbReference type="Pfam" id="PF08521">
    <property type="entry name" value="2CSK_N"/>
    <property type="match status" value="1"/>
</dbReference>
<dbReference type="SUPFAM" id="SSF47384">
    <property type="entry name" value="Homodimeric domain of signal transducing histidine kinase"/>
    <property type="match status" value="1"/>
</dbReference>
<comment type="subcellular location">
    <subcellularLocation>
        <location evidence="2">Membrane</location>
    </subcellularLocation>
</comment>
<dbReference type="GO" id="GO:0000155">
    <property type="term" value="F:phosphorelay sensor kinase activity"/>
    <property type="evidence" value="ECO:0007669"/>
    <property type="project" value="InterPro"/>
</dbReference>
<dbReference type="InterPro" id="IPR013727">
    <property type="entry name" value="2CSK_N"/>
</dbReference>
<dbReference type="Proteomes" id="UP000183046">
    <property type="component" value="Unassembled WGS sequence"/>
</dbReference>
<keyword evidence="7 15" id="KW-0418">Kinase</keyword>
<dbReference type="EMBL" id="MTLN01000002">
    <property type="protein sequence ID" value="ONN72955.1"/>
    <property type="molecule type" value="Genomic_DNA"/>
</dbReference>
<dbReference type="SMART" id="SM00388">
    <property type="entry name" value="HisKA"/>
    <property type="match status" value="1"/>
</dbReference>
<dbReference type="InterPro" id="IPR005467">
    <property type="entry name" value="His_kinase_dom"/>
</dbReference>
<dbReference type="InterPro" id="IPR003661">
    <property type="entry name" value="HisK_dim/P_dom"/>
</dbReference>
<dbReference type="InterPro" id="IPR003594">
    <property type="entry name" value="HATPase_dom"/>
</dbReference>
<sequence>MTATAPSLRRRLLKWLVLPVLLVNLGGAVVSYQFARKPAFSALDGDLTDAAILLLEQLEVDGNGRLWLPTEADYLLRHNSHDHVWLAVRALDGQLLFGDAAMPVQEITEEMRDGHTTALRTRINDRSVFMVGRLGEVAGQPVVASVAQTLSRHTAALQRMVLTLVAVQILVALLIAAQLLWAVRRGLKPLERLERQLDSRHYDDLAPLREEGAPRELGTFVTALNGLLLRIREGARNQRAFLDDMAHQLRTPLAGISTLTQWLRQRHAGDAESAAALAQLQAATERMTRQTNQLLTLARAATARLESPPREPLRLDELIGEAMPSQLAQADGHGIDLGYELEPQTVQGNAFQLRDLLDNLVDNALRYTPRGGQVTVRLRGQAGATVLEVEDDGPGIPEAERERIFERFYRLDRGIHGTGLGLAIVRDIATAHDAGIELATATGGQGLRVAIHFPPLVVPAVEVPA</sequence>
<accession>A0A1G5MLN7</accession>
<comment type="caution">
    <text evidence="15">The sequence shown here is derived from an EMBL/GenBank/DDBJ whole genome shotgun (WGS) entry which is preliminary data.</text>
</comment>
<dbReference type="InterPro" id="IPR050428">
    <property type="entry name" value="TCS_sensor_his_kinase"/>
</dbReference>
<evidence type="ECO:0000256" key="8">
    <source>
        <dbReference type="ARBA" id="ARBA00022989"/>
    </source>
</evidence>
<dbReference type="SMART" id="SM00387">
    <property type="entry name" value="HATPase_c"/>
    <property type="match status" value="1"/>
</dbReference>
<dbReference type="InterPro" id="IPR003660">
    <property type="entry name" value="HAMP_dom"/>
</dbReference>
<name>A0A1G5MLN7_9PSED</name>
<dbReference type="InterPro" id="IPR036097">
    <property type="entry name" value="HisK_dim/P_sf"/>
</dbReference>
<feature type="domain" description="HAMP" evidence="13">
    <location>
        <begin position="184"/>
        <end position="236"/>
    </location>
</feature>
<evidence type="ECO:0000256" key="4">
    <source>
        <dbReference type="ARBA" id="ARBA00022553"/>
    </source>
</evidence>
<dbReference type="STRING" id="237610.BJP27_15050"/>
<dbReference type="RefSeq" id="WP_074583452.1">
    <property type="nucleotide sequence ID" value="NZ_FMWB01000002.1"/>
</dbReference>
<evidence type="ECO:0000313" key="14">
    <source>
        <dbReference type="EMBL" id="ONN72955.1"/>
    </source>
</evidence>
<keyword evidence="9" id="KW-0902">Two-component regulatory system</keyword>
<evidence type="ECO:0000259" key="12">
    <source>
        <dbReference type="PROSITE" id="PS50109"/>
    </source>
</evidence>